<dbReference type="AlphaFoldDB" id="A0A9Q3IX18"/>
<dbReference type="Proteomes" id="UP000765509">
    <property type="component" value="Unassembled WGS sequence"/>
</dbReference>
<organism evidence="1 2">
    <name type="scientific">Austropuccinia psidii MF-1</name>
    <dbReference type="NCBI Taxonomy" id="1389203"/>
    <lineage>
        <taxon>Eukaryota</taxon>
        <taxon>Fungi</taxon>
        <taxon>Dikarya</taxon>
        <taxon>Basidiomycota</taxon>
        <taxon>Pucciniomycotina</taxon>
        <taxon>Pucciniomycetes</taxon>
        <taxon>Pucciniales</taxon>
        <taxon>Sphaerophragmiaceae</taxon>
        <taxon>Austropuccinia</taxon>
    </lineage>
</organism>
<gene>
    <name evidence="1" type="ORF">O181_091603</name>
</gene>
<dbReference type="EMBL" id="AVOT02057843">
    <property type="protein sequence ID" value="MBW0551888.1"/>
    <property type="molecule type" value="Genomic_DNA"/>
</dbReference>
<sequence>MDTKVGLGEKPKLSKRGNDSWRLKVETAFKSAKSNADKDKALSWFFQQNDRLAALNPDMSEFMIHRKFLRRCGGDLEHSVKSGTTEQSSAEDIINLLEEVTTRTRIGSSRANLKKKV</sequence>
<protein>
    <submittedName>
        <fullName evidence="1">Uncharacterized protein</fullName>
    </submittedName>
</protein>
<name>A0A9Q3IX18_9BASI</name>
<accession>A0A9Q3IX18</accession>
<reference evidence="1" key="1">
    <citation type="submission" date="2021-03" db="EMBL/GenBank/DDBJ databases">
        <title>Draft genome sequence of rust myrtle Austropuccinia psidii MF-1, a brazilian biotype.</title>
        <authorList>
            <person name="Quecine M.C."/>
            <person name="Pachon D.M.R."/>
            <person name="Bonatelli M.L."/>
            <person name="Correr F.H."/>
            <person name="Franceschini L.M."/>
            <person name="Leite T.F."/>
            <person name="Margarido G.R.A."/>
            <person name="Almeida C.A."/>
            <person name="Ferrarezi J.A."/>
            <person name="Labate C.A."/>
        </authorList>
    </citation>
    <scope>NUCLEOTIDE SEQUENCE</scope>
    <source>
        <strain evidence="1">MF-1</strain>
    </source>
</reference>
<proteinExistence type="predicted"/>
<comment type="caution">
    <text evidence="1">The sequence shown here is derived from an EMBL/GenBank/DDBJ whole genome shotgun (WGS) entry which is preliminary data.</text>
</comment>
<evidence type="ECO:0000313" key="1">
    <source>
        <dbReference type="EMBL" id="MBW0551888.1"/>
    </source>
</evidence>
<evidence type="ECO:0000313" key="2">
    <source>
        <dbReference type="Proteomes" id="UP000765509"/>
    </source>
</evidence>
<keyword evidence="2" id="KW-1185">Reference proteome</keyword>